<feature type="signal peptide" evidence="2">
    <location>
        <begin position="1"/>
        <end position="26"/>
    </location>
</feature>
<evidence type="ECO:0000256" key="2">
    <source>
        <dbReference type="SAM" id="SignalP"/>
    </source>
</evidence>
<dbReference type="RefSeq" id="WP_084754591.1">
    <property type="nucleotide sequence ID" value="NZ_CALGVN010000013.1"/>
</dbReference>
<evidence type="ECO:0000313" key="5">
    <source>
        <dbReference type="Proteomes" id="UP000184363"/>
    </source>
</evidence>
<dbReference type="Gene3D" id="2.120.10.30">
    <property type="entry name" value="TolB, C-terminal domain"/>
    <property type="match status" value="1"/>
</dbReference>
<dbReference type="SUPFAM" id="SSF50952">
    <property type="entry name" value="Soluble quinoprotein glucose dehydrogenase"/>
    <property type="match status" value="1"/>
</dbReference>
<feature type="region of interest" description="Disordered" evidence="1">
    <location>
        <begin position="275"/>
        <end position="302"/>
    </location>
</feature>
<protein>
    <submittedName>
        <fullName evidence="4">Glucose/arabinose dehydrogenase, beta-propeller fold</fullName>
    </submittedName>
</protein>
<dbReference type="AlphaFoldDB" id="A0A1M6RMU8"/>
<dbReference type="STRING" id="1848.SAMN05443637_10571"/>
<keyword evidence="5" id="KW-1185">Reference proteome</keyword>
<keyword evidence="2" id="KW-0732">Signal</keyword>
<gene>
    <name evidence="4" type="ORF">SAMN05443637_10571</name>
</gene>
<feature type="domain" description="Glucose/Sorbosone dehydrogenase" evidence="3">
    <location>
        <begin position="63"/>
        <end position="395"/>
    </location>
</feature>
<evidence type="ECO:0000259" key="3">
    <source>
        <dbReference type="Pfam" id="PF07995"/>
    </source>
</evidence>
<dbReference type="InterPro" id="IPR011042">
    <property type="entry name" value="6-blade_b-propeller_TolB-like"/>
</dbReference>
<evidence type="ECO:0000313" key="4">
    <source>
        <dbReference type="EMBL" id="SHK33720.1"/>
    </source>
</evidence>
<dbReference type="PANTHER" id="PTHR19328:SF13">
    <property type="entry name" value="HIPL1 PROTEIN"/>
    <property type="match status" value="1"/>
</dbReference>
<dbReference type="InterPro" id="IPR012938">
    <property type="entry name" value="Glc/Sorbosone_DH"/>
</dbReference>
<accession>A0A1M6RMU8</accession>
<proteinExistence type="predicted"/>
<dbReference type="PANTHER" id="PTHR19328">
    <property type="entry name" value="HEDGEHOG-INTERACTING PROTEIN"/>
    <property type="match status" value="1"/>
</dbReference>
<dbReference type="PROSITE" id="PS51257">
    <property type="entry name" value="PROKAR_LIPOPROTEIN"/>
    <property type="match status" value="1"/>
</dbReference>
<reference evidence="4 5" key="1">
    <citation type="submission" date="2016-11" db="EMBL/GenBank/DDBJ databases">
        <authorList>
            <person name="Jaros S."/>
            <person name="Januszkiewicz K."/>
            <person name="Wedrychowicz H."/>
        </authorList>
    </citation>
    <scope>NUCLEOTIDE SEQUENCE [LARGE SCALE GENOMIC DNA]</scope>
    <source>
        <strain evidence="4 5">DSM 43832</strain>
    </source>
</reference>
<dbReference type="Proteomes" id="UP000184363">
    <property type="component" value="Unassembled WGS sequence"/>
</dbReference>
<evidence type="ECO:0000256" key="1">
    <source>
        <dbReference type="SAM" id="MobiDB-lite"/>
    </source>
</evidence>
<sequence length="406" mass="41750">MVGSMTRRAAAVAAACTVLMSGAACGSGTEHPAEAIAPAPIARTGMPALRVDTIARGLNRIADVGFLPDGKVLVAEREGRLWVLSSTAPDAAIAPVTADLSDVWVRGDAGLMGLAVHRDFSTTRRFTTCQAHAESGRPTDVRLITWELSADARSAQRIVDPLVGGLPISSTGRNAGCRPVIATDGALLVGTGDSQRADVAQDLASLGGKVLRIDLGTGGPPLGNPFGSEPNPALRLVLTFGHSNVTGIAIDPVSGTAYSVDAATGREDELNKLVSGQNYGWDPSRGGQRTAGYDESTPPTDLTRYPTAIPATWSSGTPAPGVTGAAFVDGPQWGDLDGRIAISTGTGQKLLVLQLRADGTVGEVLTPPQLDTAFGRLTSVRSGPSGDLFVTTGNGTDDKVLRITPT</sequence>
<organism evidence="4 5">
    <name type="scientific">Pseudonocardia thermophila</name>
    <dbReference type="NCBI Taxonomy" id="1848"/>
    <lineage>
        <taxon>Bacteria</taxon>
        <taxon>Bacillati</taxon>
        <taxon>Actinomycetota</taxon>
        <taxon>Actinomycetes</taxon>
        <taxon>Pseudonocardiales</taxon>
        <taxon>Pseudonocardiaceae</taxon>
        <taxon>Pseudonocardia</taxon>
    </lineage>
</organism>
<dbReference type="InterPro" id="IPR011041">
    <property type="entry name" value="Quinoprot_gluc/sorb_DH_b-prop"/>
</dbReference>
<dbReference type="EMBL" id="FRAP01000005">
    <property type="protein sequence ID" value="SHK33720.1"/>
    <property type="molecule type" value="Genomic_DNA"/>
</dbReference>
<name>A0A1M6RMU8_PSETH</name>
<dbReference type="Pfam" id="PF07995">
    <property type="entry name" value="GSDH"/>
    <property type="match status" value="1"/>
</dbReference>
<feature type="chain" id="PRO_5012500382" evidence="2">
    <location>
        <begin position="27"/>
        <end position="406"/>
    </location>
</feature>